<protein>
    <submittedName>
        <fullName evidence="1">Uncharacterized protein</fullName>
    </submittedName>
</protein>
<comment type="caution">
    <text evidence="1">The sequence shown here is derived from an EMBL/GenBank/DDBJ whole genome shotgun (WGS) entry which is preliminary data.</text>
</comment>
<dbReference type="AlphaFoldDB" id="A0A5C6B0C2"/>
<evidence type="ECO:0000313" key="1">
    <source>
        <dbReference type="EMBL" id="TWU05745.1"/>
    </source>
</evidence>
<evidence type="ECO:0000313" key="2">
    <source>
        <dbReference type="Proteomes" id="UP000320176"/>
    </source>
</evidence>
<proteinExistence type="predicted"/>
<dbReference type="EMBL" id="SJPN01000002">
    <property type="protein sequence ID" value="TWU05745.1"/>
    <property type="molecule type" value="Genomic_DNA"/>
</dbReference>
<accession>A0A5C6B0C2</accession>
<sequence length="74" mass="8402">MTQYGRPKVTRGGRVAMYGRCHAIVGQVFNLPSRRAVWQVVNLPHMIMRIGGHAKHDLHERYALPQEQSGVLSH</sequence>
<reference evidence="1 2" key="1">
    <citation type="submission" date="2019-02" db="EMBL/GenBank/DDBJ databases">
        <title>Deep-cultivation of Planctomycetes and their phenomic and genomic characterization uncovers novel biology.</title>
        <authorList>
            <person name="Wiegand S."/>
            <person name="Jogler M."/>
            <person name="Boedeker C."/>
            <person name="Pinto D."/>
            <person name="Vollmers J."/>
            <person name="Rivas-Marin E."/>
            <person name="Kohn T."/>
            <person name="Peeters S.H."/>
            <person name="Heuer A."/>
            <person name="Rast P."/>
            <person name="Oberbeckmann S."/>
            <person name="Bunk B."/>
            <person name="Jeske O."/>
            <person name="Meyerdierks A."/>
            <person name="Storesund J.E."/>
            <person name="Kallscheuer N."/>
            <person name="Luecker S."/>
            <person name="Lage O.M."/>
            <person name="Pohl T."/>
            <person name="Merkel B.J."/>
            <person name="Hornburger P."/>
            <person name="Mueller R.-W."/>
            <person name="Bruemmer F."/>
            <person name="Labrenz M."/>
            <person name="Spormann A.M."/>
            <person name="Op Den Camp H."/>
            <person name="Overmann J."/>
            <person name="Amann R."/>
            <person name="Jetten M.S.M."/>
            <person name="Mascher T."/>
            <person name="Medema M.H."/>
            <person name="Devos D.P."/>
            <person name="Kaster A.-K."/>
            <person name="Ovreas L."/>
            <person name="Rohde M."/>
            <person name="Galperin M.Y."/>
            <person name="Jogler C."/>
        </authorList>
    </citation>
    <scope>NUCLEOTIDE SEQUENCE [LARGE SCALE GENOMIC DNA]</scope>
    <source>
        <strain evidence="1 2">Pla52n</strain>
    </source>
</reference>
<dbReference type="Proteomes" id="UP000320176">
    <property type="component" value="Unassembled WGS sequence"/>
</dbReference>
<name>A0A5C6B0C2_9BACT</name>
<keyword evidence="2" id="KW-1185">Reference proteome</keyword>
<organism evidence="1 2">
    <name type="scientific">Stieleria varia</name>
    <dbReference type="NCBI Taxonomy" id="2528005"/>
    <lineage>
        <taxon>Bacteria</taxon>
        <taxon>Pseudomonadati</taxon>
        <taxon>Planctomycetota</taxon>
        <taxon>Planctomycetia</taxon>
        <taxon>Pirellulales</taxon>
        <taxon>Pirellulaceae</taxon>
        <taxon>Stieleria</taxon>
    </lineage>
</organism>
<gene>
    <name evidence="1" type="ORF">Pla52n_14600</name>
</gene>